<dbReference type="EMBL" id="WNZX01000002">
    <property type="protein sequence ID" value="MUG69877.1"/>
    <property type="molecule type" value="Genomic_DNA"/>
</dbReference>
<feature type="domain" description="Leucine-binding protein" evidence="4">
    <location>
        <begin position="43"/>
        <end position="386"/>
    </location>
</feature>
<keyword evidence="6" id="KW-1185">Reference proteome</keyword>
<dbReference type="PROSITE" id="PS51257">
    <property type="entry name" value="PROKAR_LIPOPROTEIN"/>
    <property type="match status" value="1"/>
</dbReference>
<gene>
    <name evidence="5" type="ORF">GNP93_04200</name>
</gene>
<dbReference type="RefSeq" id="WP_141336243.1">
    <property type="nucleotide sequence ID" value="NZ_WNZX01000002.1"/>
</dbReference>
<reference evidence="5 6" key="1">
    <citation type="submission" date="2019-11" db="EMBL/GenBank/DDBJ databases">
        <title>Draft genome sequences of five Paenibacillus species of dairy origin.</title>
        <authorList>
            <person name="Olajide A.M."/>
            <person name="Chen S."/>
            <person name="Lapointe G."/>
        </authorList>
    </citation>
    <scope>NUCLEOTIDE SEQUENCE [LARGE SCALE GENOMIC DNA]</scope>
    <source>
        <strain evidence="5 6">2CS3</strain>
    </source>
</reference>
<evidence type="ECO:0000256" key="3">
    <source>
        <dbReference type="SAM" id="SignalP"/>
    </source>
</evidence>
<dbReference type="InterPro" id="IPR051010">
    <property type="entry name" value="BCAA_transport"/>
</dbReference>
<dbReference type="PANTHER" id="PTHR30483:SF38">
    <property type="entry name" value="BLR7848 PROTEIN"/>
    <property type="match status" value="1"/>
</dbReference>
<dbReference type="InterPro" id="IPR028081">
    <property type="entry name" value="Leu-bd"/>
</dbReference>
<protein>
    <submittedName>
        <fullName evidence="5">ABC transporter substrate-binding protein</fullName>
    </submittedName>
</protein>
<keyword evidence="2 3" id="KW-0732">Signal</keyword>
<name>A0A7X3CR53_9BACL</name>
<dbReference type="AlphaFoldDB" id="A0A7X3CR53"/>
<organism evidence="5 6">
    <name type="scientific">Paenibacillus validus</name>
    <dbReference type="NCBI Taxonomy" id="44253"/>
    <lineage>
        <taxon>Bacteria</taxon>
        <taxon>Bacillati</taxon>
        <taxon>Bacillota</taxon>
        <taxon>Bacilli</taxon>
        <taxon>Bacillales</taxon>
        <taxon>Paenibacillaceae</taxon>
        <taxon>Paenibacillus</taxon>
    </lineage>
</organism>
<dbReference type="Pfam" id="PF13458">
    <property type="entry name" value="Peripla_BP_6"/>
    <property type="match status" value="1"/>
</dbReference>
<dbReference type="InterPro" id="IPR028082">
    <property type="entry name" value="Peripla_BP_I"/>
</dbReference>
<comment type="similarity">
    <text evidence="1">Belongs to the leucine-binding protein family.</text>
</comment>
<dbReference type="Gene3D" id="3.40.50.2300">
    <property type="match status" value="2"/>
</dbReference>
<accession>A0A7X3CR53</accession>
<evidence type="ECO:0000256" key="2">
    <source>
        <dbReference type="ARBA" id="ARBA00022729"/>
    </source>
</evidence>
<evidence type="ECO:0000259" key="4">
    <source>
        <dbReference type="Pfam" id="PF13458"/>
    </source>
</evidence>
<sequence length="394" mass="42749">MSRKHYLISIFLLLLLLGASGCGNTKSSSTVQNEPSNTNSSDSINIGVLVAETGASSSMGKPGSEAVKLIDDQLKKNGGMINGKKVEIHLQDFKSDDPTAILKLKDLISKEKIVAVVGATNLSASSAVSTEAEKNKIPMVSLASLPNGYGHYIFGVVQKDIVIQSVIVDYLKKNNIKSVAFMHARDGFGQNGLKSFQELGKENNIDVVAVENFEVLASDMTVQLTKIKAKNPDAIIVWTRPPASGVIAKNYKQLGLSIPMIQSHATANQTFLDQVGTDGEGQLVVGSKLNTINQFPDSKQIKISKDFSEAFSKKYNYEPNVFSGYAYDGVQLVLDAISKGNDTPEKIRDYFENGIHNYPGITGTISFSKDDHSQVAPDGLALFRIQNQKWTLVK</sequence>
<dbReference type="PANTHER" id="PTHR30483">
    <property type="entry name" value="LEUCINE-SPECIFIC-BINDING PROTEIN"/>
    <property type="match status" value="1"/>
</dbReference>
<feature type="chain" id="PRO_5039565382" evidence="3">
    <location>
        <begin position="22"/>
        <end position="394"/>
    </location>
</feature>
<dbReference type="CDD" id="cd06333">
    <property type="entry name" value="PBP1_ABC_RPA1789-like"/>
    <property type="match status" value="1"/>
</dbReference>
<dbReference type="Proteomes" id="UP000450917">
    <property type="component" value="Unassembled WGS sequence"/>
</dbReference>
<dbReference type="SUPFAM" id="SSF53822">
    <property type="entry name" value="Periplasmic binding protein-like I"/>
    <property type="match status" value="1"/>
</dbReference>
<feature type="signal peptide" evidence="3">
    <location>
        <begin position="1"/>
        <end position="21"/>
    </location>
</feature>
<proteinExistence type="inferred from homology"/>
<evidence type="ECO:0000313" key="5">
    <source>
        <dbReference type="EMBL" id="MUG69877.1"/>
    </source>
</evidence>
<comment type="caution">
    <text evidence="5">The sequence shown here is derived from an EMBL/GenBank/DDBJ whole genome shotgun (WGS) entry which is preliminary data.</text>
</comment>
<evidence type="ECO:0000256" key="1">
    <source>
        <dbReference type="ARBA" id="ARBA00010062"/>
    </source>
</evidence>
<evidence type="ECO:0000313" key="6">
    <source>
        <dbReference type="Proteomes" id="UP000450917"/>
    </source>
</evidence>